<proteinExistence type="predicted"/>
<dbReference type="Proteomes" id="UP000001312">
    <property type="component" value="Unassembled WGS sequence"/>
</dbReference>
<reference evidence="2" key="1">
    <citation type="journal article" date="2011" name="PLoS Genet.">
        <title>Genomic analysis of the necrotrophic fungal pathogens Sclerotinia sclerotiorum and Botrytis cinerea.</title>
        <authorList>
            <person name="Amselem J."/>
            <person name="Cuomo C.A."/>
            <person name="van Kan J.A."/>
            <person name="Viaud M."/>
            <person name="Benito E.P."/>
            <person name="Couloux A."/>
            <person name="Coutinho P.M."/>
            <person name="de Vries R.P."/>
            <person name="Dyer P.S."/>
            <person name="Fillinger S."/>
            <person name="Fournier E."/>
            <person name="Gout L."/>
            <person name="Hahn M."/>
            <person name="Kohn L."/>
            <person name="Lapalu N."/>
            <person name="Plummer K.M."/>
            <person name="Pradier J.M."/>
            <person name="Quevillon E."/>
            <person name="Sharon A."/>
            <person name="Simon A."/>
            <person name="ten Have A."/>
            <person name="Tudzynski B."/>
            <person name="Tudzynski P."/>
            <person name="Wincker P."/>
            <person name="Andrew M."/>
            <person name="Anthouard V."/>
            <person name="Beever R.E."/>
            <person name="Beffa R."/>
            <person name="Benoit I."/>
            <person name="Bouzid O."/>
            <person name="Brault B."/>
            <person name="Chen Z."/>
            <person name="Choquer M."/>
            <person name="Collemare J."/>
            <person name="Cotton P."/>
            <person name="Danchin E.G."/>
            <person name="Da Silva C."/>
            <person name="Gautier A."/>
            <person name="Giraud C."/>
            <person name="Giraud T."/>
            <person name="Gonzalez C."/>
            <person name="Grossetete S."/>
            <person name="Guldener U."/>
            <person name="Henrissat B."/>
            <person name="Howlett B.J."/>
            <person name="Kodira C."/>
            <person name="Kretschmer M."/>
            <person name="Lappartient A."/>
            <person name="Leroch M."/>
            <person name="Levis C."/>
            <person name="Mauceli E."/>
            <person name="Neuveglise C."/>
            <person name="Oeser B."/>
            <person name="Pearson M."/>
            <person name="Poulain J."/>
            <person name="Poussereau N."/>
            <person name="Quesneville H."/>
            <person name="Rascle C."/>
            <person name="Schumacher J."/>
            <person name="Segurens B."/>
            <person name="Sexton A."/>
            <person name="Silva E."/>
            <person name="Sirven C."/>
            <person name="Soanes D.M."/>
            <person name="Talbot N.J."/>
            <person name="Templeton M."/>
            <person name="Yandava C."/>
            <person name="Yarden O."/>
            <person name="Zeng Q."/>
            <person name="Rollins J.A."/>
            <person name="Lebrun M.H."/>
            <person name="Dickman M."/>
        </authorList>
    </citation>
    <scope>NUCLEOTIDE SEQUENCE [LARGE SCALE GENOMIC DNA]</scope>
    <source>
        <strain evidence="2">ATCC 18683 / 1980 / Ss-1</strain>
    </source>
</reference>
<dbReference type="KEGG" id="ssl:SS1G_03411"/>
<keyword evidence="2" id="KW-1185">Reference proteome</keyword>
<dbReference type="GeneID" id="5491956"/>
<dbReference type="AlphaFoldDB" id="A7EDM1"/>
<dbReference type="InParanoid" id="A7EDM1"/>
<name>A7EDM1_SCLS1</name>
<dbReference type="HOGENOM" id="CLU_3242419_0_0_1"/>
<gene>
    <name evidence="1" type="ORF">SS1G_03411</name>
</gene>
<protein>
    <submittedName>
        <fullName evidence="1">Uncharacterized protein</fullName>
    </submittedName>
</protein>
<evidence type="ECO:0000313" key="2">
    <source>
        <dbReference type="Proteomes" id="UP000001312"/>
    </source>
</evidence>
<dbReference type="EMBL" id="CH476624">
    <property type="protein sequence ID" value="EDO00937.1"/>
    <property type="molecule type" value="Genomic_DNA"/>
</dbReference>
<evidence type="ECO:0000313" key="1">
    <source>
        <dbReference type="EMBL" id="EDO00937.1"/>
    </source>
</evidence>
<organism evidence="1 2">
    <name type="scientific">Sclerotinia sclerotiorum (strain ATCC 18683 / 1980 / Ss-1)</name>
    <name type="common">White mold</name>
    <name type="synonym">Whetzelinia sclerotiorum</name>
    <dbReference type="NCBI Taxonomy" id="665079"/>
    <lineage>
        <taxon>Eukaryota</taxon>
        <taxon>Fungi</taxon>
        <taxon>Dikarya</taxon>
        <taxon>Ascomycota</taxon>
        <taxon>Pezizomycotina</taxon>
        <taxon>Leotiomycetes</taxon>
        <taxon>Helotiales</taxon>
        <taxon>Sclerotiniaceae</taxon>
        <taxon>Sclerotinia</taxon>
    </lineage>
</organism>
<accession>A7EDM1</accession>
<sequence length="43" mass="4665">MGNQARPDVPSDLLSDIKIQADEETENAIKQASSDNDTGVYVE</sequence>
<dbReference type="RefSeq" id="XP_001595322.1">
    <property type="nucleotide sequence ID" value="XM_001595272.1"/>
</dbReference>